<comment type="similarity">
    <text evidence="3 6">Belongs to the glucosamine/galactosamine-6-phosphate isomerase family. 6-phosphogluconolactonase subfamily.</text>
</comment>
<dbReference type="SUPFAM" id="SSF100950">
    <property type="entry name" value="NagB/RpiA/CoA transferase-like"/>
    <property type="match status" value="1"/>
</dbReference>
<dbReference type="AlphaFoldDB" id="V9L9G0"/>
<dbReference type="UniPathway" id="UPA00115">
    <property type="reaction ID" value="UER00409"/>
</dbReference>
<dbReference type="NCBIfam" id="TIGR01198">
    <property type="entry name" value="pgl"/>
    <property type="match status" value="1"/>
</dbReference>
<comment type="pathway">
    <text evidence="2 6">Carbohydrate degradation; pentose phosphate pathway; D-ribulose 5-phosphate from D-glucose 6-phosphate (oxidative stage): step 2/3.</text>
</comment>
<evidence type="ECO:0000256" key="1">
    <source>
        <dbReference type="ARBA" id="ARBA00000832"/>
    </source>
</evidence>
<keyword evidence="5 6" id="KW-0378">Hydrolase</keyword>
<dbReference type="GO" id="GO:0006098">
    <property type="term" value="P:pentose-phosphate shunt"/>
    <property type="evidence" value="ECO:0007669"/>
    <property type="project" value="UniProtKB-UniPathway"/>
</dbReference>
<dbReference type="Gene3D" id="3.40.50.1360">
    <property type="match status" value="1"/>
</dbReference>
<dbReference type="PANTHER" id="PTHR11054">
    <property type="entry name" value="6-PHOSPHOGLUCONOLACTONASE"/>
    <property type="match status" value="1"/>
</dbReference>
<evidence type="ECO:0000256" key="2">
    <source>
        <dbReference type="ARBA" id="ARBA00004961"/>
    </source>
</evidence>
<dbReference type="InterPro" id="IPR037171">
    <property type="entry name" value="NagB/RpiA_transferase-like"/>
</dbReference>
<dbReference type="PANTHER" id="PTHR11054:SF0">
    <property type="entry name" value="6-PHOSPHOGLUCONOLACTONASE"/>
    <property type="match status" value="1"/>
</dbReference>
<evidence type="ECO:0000256" key="5">
    <source>
        <dbReference type="ARBA" id="ARBA00022801"/>
    </source>
</evidence>
<evidence type="ECO:0000313" key="8">
    <source>
        <dbReference type="EMBL" id="AFP08205.1"/>
    </source>
</evidence>
<protein>
    <recommendedName>
        <fullName evidence="4 6">6-phosphogluconolactonase</fullName>
        <shortName evidence="6">6PGL</shortName>
        <ecNumber evidence="4 6">3.1.1.31</ecNumber>
    </recommendedName>
</protein>
<dbReference type="EMBL" id="JW875688">
    <property type="protein sequence ID" value="AFP08205.1"/>
    <property type="molecule type" value="mRNA"/>
</dbReference>
<dbReference type="InterPro" id="IPR039104">
    <property type="entry name" value="6PGL"/>
</dbReference>
<organism evidence="8">
    <name type="scientific">Callorhinchus milii</name>
    <name type="common">Ghost shark</name>
    <dbReference type="NCBI Taxonomy" id="7868"/>
    <lineage>
        <taxon>Eukaryota</taxon>
        <taxon>Metazoa</taxon>
        <taxon>Chordata</taxon>
        <taxon>Craniata</taxon>
        <taxon>Vertebrata</taxon>
        <taxon>Chondrichthyes</taxon>
        <taxon>Holocephali</taxon>
        <taxon>Chimaeriformes</taxon>
        <taxon>Callorhinchidae</taxon>
        <taxon>Callorhinchus</taxon>
    </lineage>
</organism>
<dbReference type="CDD" id="cd01400">
    <property type="entry name" value="6PGL"/>
    <property type="match status" value="1"/>
</dbReference>
<reference evidence="8" key="1">
    <citation type="journal article" date="2014" name="Nature">
        <title>Elephant shark genome provides unique insights into gnathostome evolution.</title>
        <authorList>
            <consortium name="International Elephant Shark Genome Sequencing Consortium"/>
            <person name="Venkatesh B."/>
            <person name="Lee A.P."/>
            <person name="Ravi V."/>
            <person name="Maurya A.K."/>
            <person name="Lian M.M."/>
            <person name="Swann J.B."/>
            <person name="Ohta Y."/>
            <person name="Flajnik M.F."/>
            <person name="Sutoh Y."/>
            <person name="Kasahara M."/>
            <person name="Hoon S."/>
            <person name="Gangu V."/>
            <person name="Roy S.W."/>
            <person name="Irimia M."/>
            <person name="Korzh V."/>
            <person name="Kondrychyn I."/>
            <person name="Lim Z.W."/>
            <person name="Tay B.H."/>
            <person name="Tohari S."/>
            <person name="Kong K.W."/>
            <person name="Ho S."/>
            <person name="Lorente-Galdos B."/>
            <person name="Quilez J."/>
            <person name="Marques-Bonet T."/>
            <person name="Raney B.J."/>
            <person name="Ingham P.W."/>
            <person name="Tay A."/>
            <person name="Hillier L.W."/>
            <person name="Minx P."/>
            <person name="Boehm T."/>
            <person name="Wilson R.K."/>
            <person name="Brenner S."/>
            <person name="Warren W.C."/>
        </authorList>
    </citation>
    <scope>NUCLEOTIDE SEQUENCE</scope>
    <source>
        <tissue evidence="8">Brain</tissue>
    </source>
</reference>
<sequence>MALSGGGLVRLLSEELPAQARLQASGPALAGAAWEHWLVGFCDERLVPFEDPESTCGLYRKQLLSKISIPNNHVVAINPTLPVEEAAKDYAVRLRELFPGDNMPVFDLLILGMGPDGHTCSLFPDHPLLKEQTQIIAPISNSPKPPPRRITMTLPLLNAARSAVFVVTGDSKATVLKEVLEGKSANPLPAGLVQPAEVNWFVDQASASKLSSPGDQDLP</sequence>
<dbReference type="GO" id="GO:0005975">
    <property type="term" value="P:carbohydrate metabolic process"/>
    <property type="evidence" value="ECO:0007669"/>
    <property type="project" value="UniProtKB-UniRule"/>
</dbReference>
<dbReference type="EC" id="3.1.1.31" evidence="4 6"/>
<dbReference type="InterPro" id="IPR005900">
    <property type="entry name" value="6-phosphogluconolactonase_DevB"/>
</dbReference>
<comment type="catalytic activity">
    <reaction evidence="1 6">
        <text>6-phospho-D-glucono-1,5-lactone + H2O = 6-phospho-D-gluconate + H(+)</text>
        <dbReference type="Rhea" id="RHEA:12556"/>
        <dbReference type="ChEBI" id="CHEBI:15377"/>
        <dbReference type="ChEBI" id="CHEBI:15378"/>
        <dbReference type="ChEBI" id="CHEBI:57955"/>
        <dbReference type="ChEBI" id="CHEBI:58759"/>
        <dbReference type="EC" id="3.1.1.31"/>
    </reaction>
</comment>
<feature type="domain" description="Glucosamine/galactosamine-6-phosphate isomerase" evidence="7">
    <location>
        <begin position="1"/>
        <end position="198"/>
    </location>
</feature>
<dbReference type="Pfam" id="PF01182">
    <property type="entry name" value="Glucosamine_iso"/>
    <property type="match status" value="1"/>
</dbReference>
<dbReference type="GO" id="GO:0017057">
    <property type="term" value="F:6-phosphogluconolactonase activity"/>
    <property type="evidence" value="ECO:0007669"/>
    <property type="project" value="UniProtKB-UniRule"/>
</dbReference>
<evidence type="ECO:0000259" key="7">
    <source>
        <dbReference type="Pfam" id="PF01182"/>
    </source>
</evidence>
<dbReference type="FunFam" id="3.40.50.1360:FF:000005">
    <property type="entry name" value="6-phosphogluconolactonase"/>
    <property type="match status" value="1"/>
</dbReference>
<comment type="function">
    <text evidence="6">Hydrolysis of 6-phosphogluconolactone to 6-phosphogluconate.</text>
</comment>
<accession>V9L9G0</accession>
<name>V9L9G0_CALMI</name>
<evidence type="ECO:0000256" key="4">
    <source>
        <dbReference type="ARBA" id="ARBA00013198"/>
    </source>
</evidence>
<proteinExistence type="evidence at transcript level"/>
<evidence type="ECO:0000256" key="6">
    <source>
        <dbReference type="RuleBase" id="RU365095"/>
    </source>
</evidence>
<evidence type="ECO:0000256" key="3">
    <source>
        <dbReference type="ARBA" id="ARBA00010662"/>
    </source>
</evidence>
<dbReference type="InterPro" id="IPR006148">
    <property type="entry name" value="Glc/Gal-6P_isomerase"/>
</dbReference>